<feature type="transmembrane region" description="Helical" evidence="1">
    <location>
        <begin position="169"/>
        <end position="188"/>
    </location>
</feature>
<feature type="transmembrane region" description="Helical" evidence="1">
    <location>
        <begin position="255"/>
        <end position="272"/>
    </location>
</feature>
<keyword evidence="1" id="KW-1133">Transmembrane helix</keyword>
<organism evidence="2">
    <name type="scientific">bioreactor metagenome</name>
    <dbReference type="NCBI Taxonomy" id="1076179"/>
    <lineage>
        <taxon>unclassified sequences</taxon>
        <taxon>metagenomes</taxon>
        <taxon>ecological metagenomes</taxon>
    </lineage>
</organism>
<gene>
    <name evidence="2" type="ORF">SDC9_40837</name>
</gene>
<accession>A0A644VW58</accession>
<comment type="caution">
    <text evidence="2">The sequence shown here is derived from an EMBL/GenBank/DDBJ whole genome shotgun (WGS) entry which is preliminary data.</text>
</comment>
<evidence type="ECO:0008006" key="3">
    <source>
        <dbReference type="Google" id="ProtNLM"/>
    </source>
</evidence>
<feature type="transmembrane region" description="Helical" evidence="1">
    <location>
        <begin position="135"/>
        <end position="163"/>
    </location>
</feature>
<feature type="transmembrane region" description="Helical" evidence="1">
    <location>
        <begin position="103"/>
        <end position="123"/>
    </location>
</feature>
<feature type="transmembrane region" description="Helical" evidence="1">
    <location>
        <begin position="12"/>
        <end position="34"/>
    </location>
</feature>
<feature type="transmembrane region" description="Helical" evidence="1">
    <location>
        <begin position="224"/>
        <end position="243"/>
    </location>
</feature>
<sequence length="325" mass="37695">MKSPTIQQFIKPGVPLAVLLVLLYLVSWGLNYFFIPDIQDYNVLDTRLFEPNNFWLITSIFLLTVLNLLLIALLNNRFSIIRERSFLPVFFYALFITSWKESHFLICSHLAVSVFLISLMLFMGMYKNRTAVIPAFWGTLFISLSGILNPAYLFLIPLAWIGFVQLKCFSTRIFLASLMGMLLPWIFYFSYQLYAGNEIVIFNALFEVFQPGFFLNALTIYEQIYILALVLIVVISLFGIYTNLLSESVQNRKNINVLVFMLVFLIALVFIFPKHAPAFLPLIASLIAMLLAHPFTLQKTRFYTFLFFIVIAIHIGYMYINYFII</sequence>
<evidence type="ECO:0000256" key="1">
    <source>
        <dbReference type="SAM" id="Phobius"/>
    </source>
</evidence>
<dbReference type="AlphaFoldDB" id="A0A644VW58"/>
<feature type="transmembrane region" description="Helical" evidence="1">
    <location>
        <begin position="302"/>
        <end position="324"/>
    </location>
</feature>
<dbReference type="EMBL" id="VSSQ01000437">
    <property type="protein sequence ID" value="MPL94682.1"/>
    <property type="molecule type" value="Genomic_DNA"/>
</dbReference>
<feature type="transmembrane region" description="Helical" evidence="1">
    <location>
        <begin position="278"/>
        <end position="295"/>
    </location>
</feature>
<proteinExistence type="predicted"/>
<name>A0A644VW58_9ZZZZ</name>
<reference evidence="2" key="1">
    <citation type="submission" date="2019-08" db="EMBL/GenBank/DDBJ databases">
        <authorList>
            <person name="Kucharzyk K."/>
            <person name="Murdoch R.W."/>
            <person name="Higgins S."/>
            <person name="Loffler F."/>
        </authorList>
    </citation>
    <scope>NUCLEOTIDE SEQUENCE</scope>
</reference>
<protein>
    <recommendedName>
        <fullName evidence="3">Glycosyltransferase RgtA/B/C/D-like domain-containing protein</fullName>
    </recommendedName>
</protein>
<keyword evidence="1" id="KW-0812">Transmembrane</keyword>
<feature type="transmembrane region" description="Helical" evidence="1">
    <location>
        <begin position="54"/>
        <end position="74"/>
    </location>
</feature>
<keyword evidence="1" id="KW-0472">Membrane</keyword>
<evidence type="ECO:0000313" key="2">
    <source>
        <dbReference type="EMBL" id="MPL94682.1"/>
    </source>
</evidence>